<dbReference type="Proteomes" id="UP000501692">
    <property type="component" value="Chromosome"/>
</dbReference>
<dbReference type="Pfam" id="PF01979">
    <property type="entry name" value="Amidohydro_1"/>
    <property type="match status" value="1"/>
</dbReference>
<dbReference type="Gene3D" id="3.20.20.140">
    <property type="entry name" value="Metal-dependent hydrolases"/>
    <property type="match status" value="1"/>
</dbReference>
<proteinExistence type="inferred from homology"/>
<feature type="domain" description="Amidohydrolase-related" evidence="2">
    <location>
        <begin position="54"/>
        <end position="404"/>
    </location>
</feature>
<organism evidence="3 4">
    <name type="scientific">Acinetobacter pittii</name>
    <name type="common">Acinetobacter genomosp. 3</name>
    <dbReference type="NCBI Taxonomy" id="48296"/>
    <lineage>
        <taxon>Bacteria</taxon>
        <taxon>Pseudomonadati</taxon>
        <taxon>Pseudomonadota</taxon>
        <taxon>Gammaproteobacteria</taxon>
        <taxon>Moraxellales</taxon>
        <taxon>Moraxellaceae</taxon>
        <taxon>Acinetobacter</taxon>
        <taxon>Acinetobacter calcoaceticus/baumannii complex</taxon>
    </lineage>
</organism>
<reference evidence="3 4" key="1">
    <citation type="submission" date="2020-03" db="EMBL/GenBank/DDBJ databases">
        <authorList>
            <person name="Zhang L."/>
            <person name="Han X."/>
            <person name="Chen Y."/>
            <person name="Yu Y."/>
        </authorList>
    </citation>
    <scope>NUCLEOTIDE SEQUENCE [LARGE SCALE GENOMIC DNA]</scope>
    <source>
        <strain evidence="3 4">A1254</strain>
    </source>
</reference>
<dbReference type="InterPro" id="IPR011059">
    <property type="entry name" value="Metal-dep_hydrolase_composite"/>
</dbReference>
<evidence type="ECO:0000313" key="4">
    <source>
        <dbReference type="Proteomes" id="UP000501692"/>
    </source>
</evidence>
<dbReference type="EMBL" id="CP049806">
    <property type="protein sequence ID" value="QIT17826.1"/>
    <property type="molecule type" value="Genomic_DNA"/>
</dbReference>
<dbReference type="AlphaFoldDB" id="A0A6H0FU47"/>
<dbReference type="SUPFAM" id="SSF51556">
    <property type="entry name" value="Metallo-dependent hydrolases"/>
    <property type="match status" value="1"/>
</dbReference>
<evidence type="ECO:0000256" key="1">
    <source>
        <dbReference type="ARBA" id="ARBA00006745"/>
    </source>
</evidence>
<dbReference type="SUPFAM" id="SSF51338">
    <property type="entry name" value="Composite domain of metallo-dependent hydrolases"/>
    <property type="match status" value="1"/>
</dbReference>
<dbReference type="PANTHER" id="PTHR43794:SF5">
    <property type="entry name" value="CHLOROHYDROLASE FAMILY PROTEIN"/>
    <property type="match status" value="1"/>
</dbReference>
<keyword evidence="3" id="KW-0378">Hydrolase</keyword>
<dbReference type="InterPro" id="IPR006680">
    <property type="entry name" value="Amidohydro-rel"/>
</dbReference>
<dbReference type="Gene3D" id="2.30.40.10">
    <property type="entry name" value="Urease, subunit C, domain 1"/>
    <property type="match status" value="1"/>
</dbReference>
<protein>
    <submittedName>
        <fullName evidence="3">Amidohydrolase family protein</fullName>
    </submittedName>
</protein>
<name>A0A6H0FU47_ACIPI</name>
<dbReference type="GO" id="GO:0016810">
    <property type="term" value="F:hydrolase activity, acting on carbon-nitrogen (but not peptide) bonds"/>
    <property type="evidence" value="ECO:0007669"/>
    <property type="project" value="InterPro"/>
</dbReference>
<accession>A0A6H0FU47</accession>
<evidence type="ECO:0000259" key="2">
    <source>
        <dbReference type="Pfam" id="PF01979"/>
    </source>
</evidence>
<dbReference type="InterPro" id="IPR032466">
    <property type="entry name" value="Metal_Hydrolase"/>
</dbReference>
<sequence>MNRILLRGSTVITMAQDRPDFERIDILVENGRITRMEPMLEIPDVEVFDFTGRILIPGLVNAHLHSWQAALRSVGADWTLLEYLAQAHAGLAQHYTPEDMRIAARACALNQINCGTTTLGDWCHNVQTKEHADSTIQGLIESGIRGVFLHGMPHKFRQSEHPMQEVDRLLRGPIAAHDLLTLGIAIPGPQYSKKEIALADFRGARERDIIVSMHQSGGKPGEAWEAVRNANLIGPKTNIVHGNEIPDDWLKIFVDAGASFTSTPENELGQGHGFPITGRLLSYGSAPSLGTDVDTVLSGEILTAARIALAQQRGLDHDQQRQTTGLFSPKPTISSKQALSWATTEGARALGLSDRIGRLEVGMQADIVVIDAQAINLWPAHDPIATALQASIANIEAVMIAGQWRKRDYKLLDASLNLVKEQLYESGQRLVGVMQSQTMMARLRNKVINHVVHRTLIKQSRS</sequence>
<dbReference type="PANTHER" id="PTHR43794">
    <property type="entry name" value="AMINOHYDROLASE SSNA-RELATED"/>
    <property type="match status" value="1"/>
</dbReference>
<evidence type="ECO:0000313" key="3">
    <source>
        <dbReference type="EMBL" id="QIT17826.1"/>
    </source>
</evidence>
<comment type="similarity">
    <text evidence="1">Belongs to the metallo-dependent hydrolases superfamily. ATZ/TRZ family.</text>
</comment>
<gene>
    <name evidence="3" type="ORF">G8E09_08920</name>
</gene>
<dbReference type="InterPro" id="IPR050287">
    <property type="entry name" value="MTA/SAH_deaminase"/>
</dbReference>
<dbReference type="NCBIfam" id="NF006056">
    <property type="entry name" value="PRK08204.1"/>
    <property type="match status" value="1"/>
</dbReference>
<dbReference type="RefSeq" id="WP_161282232.1">
    <property type="nucleotide sequence ID" value="NZ_CP049806.1"/>
</dbReference>